<accession>A0ABV7IP90</accession>
<dbReference type="RefSeq" id="WP_379509861.1">
    <property type="nucleotide sequence ID" value="NZ_JBHRTQ010000007.1"/>
</dbReference>
<evidence type="ECO:0000313" key="3">
    <source>
        <dbReference type="Proteomes" id="UP001595604"/>
    </source>
</evidence>
<gene>
    <name evidence="2" type="ORF">ACFOD9_09615</name>
</gene>
<evidence type="ECO:0000256" key="1">
    <source>
        <dbReference type="SAM" id="MobiDB-lite"/>
    </source>
</evidence>
<protein>
    <submittedName>
        <fullName evidence="2">Uncharacterized protein</fullName>
    </submittedName>
</protein>
<comment type="caution">
    <text evidence="2">The sequence shown here is derived from an EMBL/GenBank/DDBJ whole genome shotgun (WGS) entry which is preliminary data.</text>
</comment>
<dbReference type="Proteomes" id="UP001595604">
    <property type="component" value="Unassembled WGS sequence"/>
</dbReference>
<evidence type="ECO:0000313" key="2">
    <source>
        <dbReference type="EMBL" id="MFC3174510.1"/>
    </source>
</evidence>
<name>A0ABV7IP90_9SPHN</name>
<feature type="compositionally biased region" description="Low complexity" evidence="1">
    <location>
        <begin position="41"/>
        <end position="56"/>
    </location>
</feature>
<dbReference type="EMBL" id="JBHRTQ010000007">
    <property type="protein sequence ID" value="MFC3174510.1"/>
    <property type="molecule type" value="Genomic_DNA"/>
</dbReference>
<reference evidence="3" key="1">
    <citation type="journal article" date="2019" name="Int. J. Syst. Evol. Microbiol.">
        <title>The Global Catalogue of Microorganisms (GCM) 10K type strain sequencing project: providing services to taxonomists for standard genome sequencing and annotation.</title>
        <authorList>
            <consortium name="The Broad Institute Genomics Platform"/>
            <consortium name="The Broad Institute Genome Sequencing Center for Infectious Disease"/>
            <person name="Wu L."/>
            <person name="Ma J."/>
        </authorList>
    </citation>
    <scope>NUCLEOTIDE SEQUENCE [LARGE SCALE GENOMIC DNA]</scope>
    <source>
        <strain evidence="3">KCTC 42984</strain>
    </source>
</reference>
<organism evidence="2 3">
    <name type="scientific">Novosphingobium bradum</name>
    <dbReference type="NCBI Taxonomy" id="1737444"/>
    <lineage>
        <taxon>Bacteria</taxon>
        <taxon>Pseudomonadati</taxon>
        <taxon>Pseudomonadota</taxon>
        <taxon>Alphaproteobacteria</taxon>
        <taxon>Sphingomonadales</taxon>
        <taxon>Sphingomonadaceae</taxon>
        <taxon>Novosphingobium</taxon>
    </lineage>
</organism>
<feature type="region of interest" description="Disordered" evidence="1">
    <location>
        <begin position="30"/>
        <end position="67"/>
    </location>
</feature>
<keyword evidence="3" id="KW-1185">Reference proteome</keyword>
<sequence>MSLHSIIEPAGTLLTGWKLVPARDCHAADSRNDDDIPLDLARAPAPAENAPRVVPASRWEADLGRKR</sequence>
<proteinExistence type="predicted"/>